<dbReference type="GO" id="GO:0007268">
    <property type="term" value="P:chemical synaptic transmission"/>
    <property type="evidence" value="ECO:0007669"/>
    <property type="project" value="TreeGrafter"/>
</dbReference>
<dbReference type="SMART" id="SM00072">
    <property type="entry name" value="GuKc"/>
    <property type="match status" value="1"/>
</dbReference>
<dbReference type="Proteomes" id="UP000298663">
    <property type="component" value="Unassembled WGS sequence"/>
</dbReference>
<keyword evidence="14" id="KW-1185">Reference proteome</keyword>
<evidence type="ECO:0000256" key="2">
    <source>
        <dbReference type="ARBA" id="ARBA00004236"/>
    </source>
</evidence>
<keyword evidence="5" id="KW-1003">Cell membrane</keyword>
<dbReference type="InterPro" id="IPR036028">
    <property type="entry name" value="SH3-like_dom_sf"/>
</dbReference>
<dbReference type="Pfam" id="PF00595">
    <property type="entry name" value="PDZ"/>
    <property type="match status" value="3"/>
</dbReference>
<organism evidence="13 14">
    <name type="scientific">Steinernema carpocapsae</name>
    <name type="common">Entomopathogenic nematode</name>
    <dbReference type="NCBI Taxonomy" id="34508"/>
    <lineage>
        <taxon>Eukaryota</taxon>
        <taxon>Metazoa</taxon>
        <taxon>Ecdysozoa</taxon>
        <taxon>Nematoda</taxon>
        <taxon>Chromadorea</taxon>
        <taxon>Rhabditida</taxon>
        <taxon>Tylenchina</taxon>
        <taxon>Panagrolaimomorpha</taxon>
        <taxon>Strongyloidoidea</taxon>
        <taxon>Steinernematidae</taxon>
        <taxon>Steinernema</taxon>
    </lineage>
</organism>
<dbReference type="InterPro" id="IPR027417">
    <property type="entry name" value="P-loop_NTPase"/>
</dbReference>
<dbReference type="GO" id="GO:0097120">
    <property type="term" value="P:receptor localization to synapse"/>
    <property type="evidence" value="ECO:0007669"/>
    <property type="project" value="TreeGrafter"/>
</dbReference>
<dbReference type="Gene3D" id="3.40.50.300">
    <property type="entry name" value="P-loop containing nucleotide triphosphate hydrolases"/>
    <property type="match status" value="1"/>
</dbReference>
<evidence type="ECO:0000313" key="13">
    <source>
        <dbReference type="EMBL" id="TKR73287.1"/>
    </source>
</evidence>
<dbReference type="GO" id="GO:0019901">
    <property type="term" value="F:protein kinase binding"/>
    <property type="evidence" value="ECO:0007669"/>
    <property type="project" value="TreeGrafter"/>
</dbReference>
<dbReference type="SUPFAM" id="SSF101288">
    <property type="entry name" value="L27 domain"/>
    <property type="match status" value="1"/>
</dbReference>
<dbReference type="SMART" id="SM00228">
    <property type="entry name" value="PDZ"/>
    <property type="match status" value="3"/>
</dbReference>
<dbReference type="OrthoDB" id="78824at2759"/>
<dbReference type="InterPro" id="IPR036034">
    <property type="entry name" value="PDZ_sf"/>
</dbReference>
<keyword evidence="4 8" id="KW-0728">SH3 domain</keyword>
<evidence type="ECO:0000259" key="11">
    <source>
        <dbReference type="PROSITE" id="PS50052"/>
    </source>
</evidence>
<evidence type="ECO:0000256" key="5">
    <source>
        <dbReference type="ARBA" id="ARBA00022475"/>
    </source>
</evidence>
<dbReference type="InterPro" id="IPR001452">
    <property type="entry name" value="SH3_domain"/>
</dbReference>
<dbReference type="PROSITE" id="PS50052">
    <property type="entry name" value="GUANYLATE_KINASE_2"/>
    <property type="match status" value="1"/>
</dbReference>
<dbReference type="InterPro" id="IPR008145">
    <property type="entry name" value="GK/Ca_channel_bsu"/>
</dbReference>
<dbReference type="GO" id="GO:0098839">
    <property type="term" value="C:postsynaptic density membrane"/>
    <property type="evidence" value="ECO:0007669"/>
    <property type="project" value="TreeGrafter"/>
</dbReference>
<feature type="compositionally biased region" description="Basic residues" evidence="9">
    <location>
        <begin position="589"/>
        <end position="601"/>
    </location>
</feature>
<dbReference type="SUPFAM" id="SSF52540">
    <property type="entry name" value="P-loop containing nucleoside triphosphate hydrolases"/>
    <property type="match status" value="1"/>
</dbReference>
<evidence type="ECO:0000256" key="4">
    <source>
        <dbReference type="ARBA" id="ARBA00022443"/>
    </source>
</evidence>
<dbReference type="InterPro" id="IPR020590">
    <property type="entry name" value="Guanylate_kinase_CS"/>
</dbReference>
<feature type="domain" description="Guanylate kinase-like" evidence="11">
    <location>
        <begin position="680"/>
        <end position="855"/>
    </location>
</feature>
<accession>A0A4U5MU28</accession>
<feature type="region of interest" description="Disordered" evidence="9">
    <location>
        <begin position="263"/>
        <end position="295"/>
    </location>
</feature>
<dbReference type="InterPro" id="IPR008144">
    <property type="entry name" value="Guanylate_kin-like_dom"/>
</dbReference>
<gene>
    <name evidence="13" type="ORF">L596_020615</name>
</gene>
<dbReference type="Pfam" id="PF09058">
    <property type="entry name" value="L27_1"/>
    <property type="match status" value="1"/>
</dbReference>
<sequence length="871" mass="96621">MRSSSQVRPDTHQALENLEEYHSHLIRSTDDELKRYIERIVHAFKTNLLNGLLDIQNFYEDTLLNESKPTYAKSEEARRLAERWEYSPPLGNVGRPASLMITSTPISNGHNSSYTNGYGSHTQRPTSGHSYYTEKKEILDNDGLRWEYETVTVDLANAGLGISIVEDNMGNTRVTRIDPAGAVAIDGRMKVDDVIVKVNSFDCIGASNDTVVGELQNLRSVAQFVVKRTLPSYGGSQSSLHHTSHSMSGILTSPIRPILPPSLPPSLPPHQAQATDREFRQNTSDRPGAQRIDLYKGTTTQSLGFSISGGTNNEQVPGDSGIFVTKITEGGAAQHDGRLKSGDKIVAVNDVSFENRSYEFAQDILRGASGRVVLFVVKQPYPEYTAQGGFERTPVIVNSTIGSQSYISYHPEPAVSDPRLVRLIRPSNQGLGVNIIGGDGAPIFISTVVPNGVADQSGNVFRGDILLEVNGKNVRNVGHHEAANALKTAQNPILLLLKNAPFELQQFEEQQARADAVEAPSLPQAPPPPAFDFYVRALFDNDLQGAPQRSIPFQHGDILHVVNAADEEWWTARPLLPDGTQGIEGIIPSKKRHEKRERQRNRQVNFKDGSQSLGRSQSVGAGMGRRNTSSRMSFSRKFPFFKSTDKLNVFNDSDVSGASQTGEAFIPTYEVVRQEQIEYLRPLVLLGAANTRVADELRQQNPDRFGECVPHTSRDPRPGEINGRDYHFTTKDLINHELKNHQFIEAGELNGNLYGTHISSLNEVIGSGRQCILTVNPPTIRRLQEQFNIHPLVVLLRSENHYQIADFYPDMNEHDAMSKLNEERRIESEFRSDISNIVAKQTLADIMNSVYSIVRNGSGPNVWLPTGQQLN</sequence>
<evidence type="ECO:0000256" key="9">
    <source>
        <dbReference type="SAM" id="MobiDB-lite"/>
    </source>
</evidence>
<comment type="subcellular location">
    <subcellularLocation>
        <location evidence="2">Cell membrane</location>
    </subcellularLocation>
    <subcellularLocation>
        <location evidence="1">Membrane</location>
        <topology evidence="1">Peripheral membrane protein</topology>
    </subcellularLocation>
</comment>
<feature type="compositionally biased region" description="Polar residues" evidence="9">
    <location>
        <begin position="602"/>
        <end position="619"/>
    </location>
</feature>
<dbReference type="AlphaFoldDB" id="A0A4U5MU28"/>
<name>A0A4U5MU28_STECR</name>
<evidence type="ECO:0000256" key="3">
    <source>
        <dbReference type="ARBA" id="ARBA00007014"/>
    </source>
</evidence>
<dbReference type="GO" id="GO:0043005">
    <property type="term" value="C:neuron projection"/>
    <property type="evidence" value="ECO:0007669"/>
    <property type="project" value="TreeGrafter"/>
</dbReference>
<feature type="domain" description="PDZ" evidence="12">
    <location>
        <begin position="420"/>
        <end position="501"/>
    </location>
</feature>
<dbReference type="EMBL" id="AZBU02000006">
    <property type="protein sequence ID" value="TKR73287.1"/>
    <property type="molecule type" value="Genomic_DNA"/>
</dbReference>
<dbReference type="SMART" id="SM00326">
    <property type="entry name" value="SH3"/>
    <property type="match status" value="1"/>
</dbReference>
<feature type="domain" description="PDZ" evidence="12">
    <location>
        <begin position="150"/>
        <end position="230"/>
    </location>
</feature>
<proteinExistence type="inferred from homology"/>
<dbReference type="InterPro" id="IPR001478">
    <property type="entry name" value="PDZ"/>
</dbReference>
<comment type="similarity">
    <text evidence="3">Belongs to the MAGUK family.</text>
</comment>
<feature type="compositionally biased region" description="Basic and acidic residues" evidence="9">
    <location>
        <begin position="712"/>
        <end position="723"/>
    </location>
</feature>
<dbReference type="PANTHER" id="PTHR23119:SF51">
    <property type="entry name" value="DISKS LARGE 1 TUMOR SUPPRESSOR PROTEIN"/>
    <property type="match status" value="1"/>
</dbReference>
<dbReference type="GO" id="GO:0099072">
    <property type="term" value="P:regulation of postsynaptic membrane neurotransmitter receptor levels"/>
    <property type="evidence" value="ECO:0007669"/>
    <property type="project" value="TreeGrafter"/>
</dbReference>
<dbReference type="Gene3D" id="2.30.42.10">
    <property type="match status" value="3"/>
</dbReference>
<dbReference type="GO" id="GO:0043113">
    <property type="term" value="P:receptor clustering"/>
    <property type="evidence" value="ECO:0007669"/>
    <property type="project" value="TreeGrafter"/>
</dbReference>
<feature type="domain" description="SH3" evidence="10">
    <location>
        <begin position="530"/>
        <end position="597"/>
    </location>
</feature>
<evidence type="ECO:0000259" key="10">
    <source>
        <dbReference type="PROSITE" id="PS50002"/>
    </source>
</evidence>
<dbReference type="PROSITE" id="PS50106">
    <property type="entry name" value="PDZ"/>
    <property type="match status" value="3"/>
</dbReference>
<comment type="caution">
    <text evidence="13">The sequence shown here is derived from an EMBL/GenBank/DDBJ whole genome shotgun (WGS) entry which is preliminary data.</text>
</comment>
<dbReference type="InterPro" id="IPR050614">
    <property type="entry name" value="Synaptic_Scaffolding_LAP-MAGUK"/>
</dbReference>
<evidence type="ECO:0000259" key="12">
    <source>
        <dbReference type="PROSITE" id="PS50106"/>
    </source>
</evidence>
<dbReference type="PROSITE" id="PS00856">
    <property type="entry name" value="GUANYLATE_KINASE_1"/>
    <property type="match status" value="1"/>
</dbReference>
<dbReference type="InterPro" id="IPR004172">
    <property type="entry name" value="L27_dom"/>
</dbReference>
<keyword evidence="6" id="KW-0677">Repeat</keyword>
<feature type="region of interest" description="Disordered" evidence="9">
    <location>
        <begin position="703"/>
        <end position="723"/>
    </location>
</feature>
<evidence type="ECO:0000256" key="1">
    <source>
        <dbReference type="ARBA" id="ARBA00004170"/>
    </source>
</evidence>
<dbReference type="GO" id="GO:0045197">
    <property type="term" value="P:establishment or maintenance of epithelial cell apical/basal polarity"/>
    <property type="evidence" value="ECO:0007669"/>
    <property type="project" value="TreeGrafter"/>
</dbReference>
<reference evidence="13 14" key="1">
    <citation type="journal article" date="2015" name="Genome Biol.">
        <title>Comparative genomics of Steinernema reveals deeply conserved gene regulatory networks.</title>
        <authorList>
            <person name="Dillman A.R."/>
            <person name="Macchietto M."/>
            <person name="Porter C.F."/>
            <person name="Rogers A."/>
            <person name="Williams B."/>
            <person name="Antoshechkin I."/>
            <person name="Lee M.M."/>
            <person name="Goodwin Z."/>
            <person name="Lu X."/>
            <person name="Lewis E.E."/>
            <person name="Goodrich-Blair H."/>
            <person name="Stock S.P."/>
            <person name="Adams B.J."/>
            <person name="Sternberg P.W."/>
            <person name="Mortazavi A."/>
        </authorList>
    </citation>
    <scope>NUCLEOTIDE SEQUENCE [LARGE SCALE GENOMIC DNA]</scope>
    <source>
        <strain evidence="13 14">ALL</strain>
    </source>
</reference>
<dbReference type="Gene3D" id="2.30.30.40">
    <property type="entry name" value="SH3 Domains"/>
    <property type="match status" value="1"/>
</dbReference>
<evidence type="ECO:0000256" key="8">
    <source>
        <dbReference type="PROSITE-ProRule" id="PRU00192"/>
    </source>
</evidence>
<dbReference type="PROSITE" id="PS50002">
    <property type="entry name" value="SH3"/>
    <property type="match status" value="1"/>
</dbReference>
<dbReference type="PANTHER" id="PTHR23119">
    <property type="entry name" value="DISCS LARGE"/>
    <property type="match status" value="1"/>
</dbReference>
<dbReference type="STRING" id="34508.A0A4U5MU28"/>
<dbReference type="GO" id="GO:0098609">
    <property type="term" value="P:cell-cell adhesion"/>
    <property type="evidence" value="ECO:0007669"/>
    <property type="project" value="TreeGrafter"/>
</dbReference>
<dbReference type="SUPFAM" id="SSF50156">
    <property type="entry name" value="PDZ domain-like"/>
    <property type="match status" value="3"/>
</dbReference>
<feature type="region of interest" description="Disordered" evidence="9">
    <location>
        <begin position="581"/>
        <end position="631"/>
    </location>
</feature>
<dbReference type="Pfam" id="PF00018">
    <property type="entry name" value="SH3_1"/>
    <property type="match status" value="1"/>
</dbReference>
<evidence type="ECO:0000256" key="7">
    <source>
        <dbReference type="ARBA" id="ARBA00023136"/>
    </source>
</evidence>
<evidence type="ECO:0000313" key="14">
    <source>
        <dbReference type="Proteomes" id="UP000298663"/>
    </source>
</evidence>
<evidence type="ECO:0000256" key="6">
    <source>
        <dbReference type="ARBA" id="ARBA00022737"/>
    </source>
</evidence>
<feature type="domain" description="PDZ" evidence="12">
    <location>
        <begin position="291"/>
        <end position="380"/>
    </location>
</feature>
<dbReference type="Gene3D" id="1.10.287.470">
    <property type="entry name" value="Helix hairpin bin"/>
    <property type="match status" value="1"/>
</dbReference>
<dbReference type="SUPFAM" id="SSF50044">
    <property type="entry name" value="SH3-domain"/>
    <property type="match status" value="1"/>
</dbReference>
<protein>
    <submittedName>
        <fullName evidence="13">Uncharacterized protein</fullName>
    </submittedName>
</protein>
<dbReference type="InterPro" id="IPR036892">
    <property type="entry name" value="L27_dom_sf"/>
</dbReference>
<dbReference type="Pfam" id="PF00625">
    <property type="entry name" value="Guanylate_kin"/>
    <property type="match status" value="1"/>
</dbReference>
<reference evidence="13 14" key="2">
    <citation type="journal article" date="2019" name="G3 (Bethesda)">
        <title>Hybrid Assembly of the Genome of the Entomopathogenic Nematode Steinernema carpocapsae Identifies the X-Chromosome.</title>
        <authorList>
            <person name="Serra L."/>
            <person name="Macchietto M."/>
            <person name="Macias-Munoz A."/>
            <person name="McGill C.J."/>
            <person name="Rodriguez I.M."/>
            <person name="Rodriguez B."/>
            <person name="Murad R."/>
            <person name="Mortazavi A."/>
        </authorList>
    </citation>
    <scope>NUCLEOTIDE SEQUENCE [LARGE SCALE GENOMIC DNA]</scope>
    <source>
        <strain evidence="13 14">ALL</strain>
    </source>
</reference>
<dbReference type="GO" id="GO:0031594">
    <property type="term" value="C:neuromuscular junction"/>
    <property type="evidence" value="ECO:0007669"/>
    <property type="project" value="TreeGrafter"/>
</dbReference>
<dbReference type="GO" id="GO:0016323">
    <property type="term" value="C:basolateral plasma membrane"/>
    <property type="evidence" value="ECO:0007669"/>
    <property type="project" value="TreeGrafter"/>
</dbReference>
<keyword evidence="7" id="KW-0472">Membrane</keyword>
<dbReference type="InterPro" id="IPR015143">
    <property type="entry name" value="L27_1"/>
</dbReference>
<dbReference type="SMART" id="SM00569">
    <property type="entry name" value="L27"/>
    <property type="match status" value="1"/>
</dbReference>